<dbReference type="SUPFAM" id="SSF56112">
    <property type="entry name" value="Protein kinase-like (PK-like)"/>
    <property type="match status" value="1"/>
</dbReference>
<dbReference type="Proteomes" id="UP001501470">
    <property type="component" value="Unassembled WGS sequence"/>
</dbReference>
<accession>A0ABN2BCK8</accession>
<evidence type="ECO:0008006" key="3">
    <source>
        <dbReference type="Google" id="ProtNLM"/>
    </source>
</evidence>
<evidence type="ECO:0000313" key="2">
    <source>
        <dbReference type="Proteomes" id="UP001501470"/>
    </source>
</evidence>
<keyword evidence="2" id="KW-1185">Reference proteome</keyword>
<name>A0ABN2BCK8_9ACTN</name>
<reference evidence="1 2" key="1">
    <citation type="journal article" date="2019" name="Int. J. Syst. Evol. Microbiol.">
        <title>The Global Catalogue of Microorganisms (GCM) 10K type strain sequencing project: providing services to taxonomists for standard genome sequencing and annotation.</title>
        <authorList>
            <consortium name="The Broad Institute Genomics Platform"/>
            <consortium name="The Broad Institute Genome Sequencing Center for Infectious Disease"/>
            <person name="Wu L."/>
            <person name="Ma J."/>
        </authorList>
    </citation>
    <scope>NUCLEOTIDE SEQUENCE [LARGE SCALE GENOMIC DNA]</scope>
    <source>
        <strain evidence="1 2">JCM 15933</strain>
    </source>
</reference>
<dbReference type="EMBL" id="BAAAQD010000014">
    <property type="protein sequence ID" value="GAA1538320.1"/>
    <property type="molecule type" value="Genomic_DNA"/>
</dbReference>
<gene>
    <name evidence="1" type="ORF">GCM10009827_066810</name>
</gene>
<organism evidence="1 2">
    <name type="scientific">Dactylosporangium maewongense</name>
    <dbReference type="NCBI Taxonomy" id="634393"/>
    <lineage>
        <taxon>Bacteria</taxon>
        <taxon>Bacillati</taxon>
        <taxon>Actinomycetota</taxon>
        <taxon>Actinomycetes</taxon>
        <taxon>Micromonosporales</taxon>
        <taxon>Micromonosporaceae</taxon>
        <taxon>Dactylosporangium</taxon>
    </lineage>
</organism>
<evidence type="ECO:0000313" key="1">
    <source>
        <dbReference type="EMBL" id="GAA1538320.1"/>
    </source>
</evidence>
<comment type="caution">
    <text evidence="1">The sequence shown here is derived from an EMBL/GenBank/DDBJ whole genome shotgun (WGS) entry which is preliminary data.</text>
</comment>
<proteinExistence type="predicted"/>
<sequence length="303" mass="31693">MRSVAPAADQVHTTLRRSWQCDPGPCIPLGEDAWRVEIDNGQFEPDPRDAAQFVVKWAPVATRRGFEAGLCAAEHLDASGVGAGRPVRAADGALTTALPTRAGDGVIALMCLVPGRPLHADDPLDQSWWGGALGAAHRSLRRFVHPDLAKFQVAAVPAAAPHLAMEPWLGPAVIETAAVVRRIMVTDQLTYGVRHGAPDAARFRLDSSTGRVGLVGWAAAGTGPLLYDLAHAVLCAGGTEAEALVEAYVRAGPVPADECAAVLPAMLALRTAAHASAVAERIHTGGGTPRDHAELTRMAALLL</sequence>
<protein>
    <recommendedName>
        <fullName evidence="3">Aminoglycoside phosphotransferase domain-containing protein</fullName>
    </recommendedName>
</protein>
<dbReference type="InterPro" id="IPR011009">
    <property type="entry name" value="Kinase-like_dom_sf"/>
</dbReference>